<feature type="chain" id="PRO_5004486158" description="Autotransporter domain-containing protein" evidence="1">
    <location>
        <begin position="37"/>
        <end position="1284"/>
    </location>
</feature>
<evidence type="ECO:0000256" key="1">
    <source>
        <dbReference type="SAM" id="SignalP"/>
    </source>
</evidence>
<dbReference type="OrthoDB" id="844214at2"/>
<protein>
    <recommendedName>
        <fullName evidence="4">Autotransporter domain-containing protein</fullName>
    </recommendedName>
</protein>
<keyword evidence="1" id="KW-0732">Signal</keyword>
<dbReference type="Proteomes" id="UP000014227">
    <property type="component" value="Chromosome I"/>
</dbReference>
<reference evidence="3" key="1">
    <citation type="submission" date="2013-03" db="EMBL/GenBank/DDBJ databases">
        <title>Genome sequence of Chthonomonas calidirosea, the first sequenced genome from the Armatimonadetes phylum (formally candidate division OP10).</title>
        <authorList>
            <person name="Lee K.C.Y."/>
            <person name="Morgan X.C."/>
            <person name="Dunfield P.F."/>
            <person name="Tamas I."/>
            <person name="Houghton K.M."/>
            <person name="Vyssotski M."/>
            <person name="Ryan J.L.J."/>
            <person name="Lagutin K."/>
            <person name="McDonald I.R."/>
            <person name="Stott M.B."/>
        </authorList>
    </citation>
    <scope>NUCLEOTIDE SEQUENCE [LARGE SCALE GENOMIC DNA]</scope>
    <source>
        <strain evidence="3">DSM 23976 / ICMP 18418 / T49</strain>
    </source>
</reference>
<dbReference type="EMBL" id="HF951689">
    <property type="protein sequence ID" value="CCW36273.1"/>
    <property type="molecule type" value="Genomic_DNA"/>
</dbReference>
<dbReference type="InParanoid" id="S0EWJ6"/>
<dbReference type="HOGENOM" id="CLU_262788_0_0_0"/>
<feature type="signal peptide" evidence="1">
    <location>
        <begin position="1"/>
        <end position="36"/>
    </location>
</feature>
<dbReference type="PATRIC" id="fig|1303518.3.peg.2572"/>
<name>S0EWJ6_CHTCT</name>
<keyword evidence="3" id="KW-1185">Reference proteome</keyword>
<evidence type="ECO:0008006" key="4">
    <source>
        <dbReference type="Google" id="ProtNLM"/>
    </source>
</evidence>
<gene>
    <name evidence="2" type="ORF">CCALI_02475</name>
</gene>
<evidence type="ECO:0000313" key="2">
    <source>
        <dbReference type="EMBL" id="CCW36273.1"/>
    </source>
</evidence>
<accession>S0EWJ6</accession>
<proteinExistence type="predicted"/>
<organism evidence="2 3">
    <name type="scientific">Chthonomonas calidirosea (strain DSM 23976 / ICMP 18418 / T49)</name>
    <dbReference type="NCBI Taxonomy" id="1303518"/>
    <lineage>
        <taxon>Bacteria</taxon>
        <taxon>Bacillati</taxon>
        <taxon>Armatimonadota</taxon>
        <taxon>Chthonomonadia</taxon>
        <taxon>Chthonomonadales</taxon>
        <taxon>Chthonomonadaceae</taxon>
        <taxon>Chthonomonas</taxon>
    </lineage>
</organism>
<sequence>MKVSKAAKRDCRNALITAILSPFLSLLVLLPAATRAQTVPAIPVANTPSTPPALQPTPENPGHLVHEWLAGSGGGNYVLSHGNVIPNTLHLFLDGRELTPGKDYLLDPATGSLVLSVPVPSGDLLSATYRYLDQPSGPSVAPIAPGLQFNLGANAQLGLLLGLTASDGHGFNTTLKGLSLSSAFGKGGLGSYSGLAYFSNVQRSQNIVFDPQALFSTPPPNNLTGRGQLILQNLALHSGGLTFTANYQDVGAKFNGFAALKQGFQGNQSMLQQLNQLESERGIKRLGFGLDWNGGKNGSASVLALNWNRIDDGSGTIEQRSAELHAGLLGVHYNFAQIGQNFKLFSGLREAQKADWMHQTGLRESQFGLNVAFAGNKKSPTAGGLDFENEHISAKSGAFDRSAFSLQTKGLDIGYTHNAITKGFGRLGDLSLSDKTELALDTYHLYDPTIATNVVSPVDLAQVVANDGLDRSGFHLLLDPSPKSRFAFSQLALRLTGALRAKSDSVPNIGMLRQSLEVQLGGFHFALINRRTSAAFDQLSALPDIDKRYLALDILHQFDPTADLSKLPPPLIAQAALHEAGLARTLLNASLQLGKGNKASSLSFSAVTIKDTSATASSTSASKATSLAAAPTPAIARESFAIATPQFQLGITQQAISNNFTRLPQLSDVEKAQFGNEYGLRSLLLDFNWQINKTTHLAFTSLGFSPTPDAVAATLAQTRARGIDKATAQQMANAGLQHQTLSFTTQGLTLNADFANVDKYFTRATDLALPAADRNLLNSERGFRRAAISLHLDKIKGLTLDTYDYGATNLFDLLTHAIFHHNLVYTPRQNFSLTYSDDGDLATTKGLANGYQHRVVALNTLVKKGIGLKLSDEVRVNLTDSRVGETIHQQNVHIDTTQLGPGGAVDYQVQQAASLDGKFTDFTSMSLHTQPTQYLTLDYTRSDLRRSPDANNPVEKDKPVIVENTEGYGVKYQATKQLALTVNTTTTVADDQNGKSAVSLGLQGEPCKDITLAAQFDELHTKADQNTHDVANFSIRNTKPISIGPLQNLTIQAGYASLNDHRKLINETMTGHIEWTLWKNTFALDYSGQTLPSGQSTTTRLYSFATDPNPHRWLHASFYYRDWTMLDGKVILTRKFMADAKLTPMTHLVYNYGSLPDDGHGQFIPETAVDFSLQNDFRDNLTVGLFYRLSRNTATKLLTRSLGFSLQQKLDPKESFTFSFSKGVNGSAIGYDRSDQLNIAFERKLSGDDFFSIGATWVTHDGRDAAGRLLRNELRGELSFNFLF</sequence>
<dbReference type="KEGG" id="ccz:CCALI_02475"/>
<dbReference type="STRING" id="454171.CP488_01614"/>
<evidence type="ECO:0000313" key="3">
    <source>
        <dbReference type="Proteomes" id="UP000014227"/>
    </source>
</evidence>